<keyword evidence="1" id="KW-1133">Transmembrane helix</keyword>
<evidence type="ECO:0000256" key="1">
    <source>
        <dbReference type="SAM" id="Phobius"/>
    </source>
</evidence>
<feature type="transmembrane region" description="Helical" evidence="1">
    <location>
        <begin position="85"/>
        <end position="104"/>
    </location>
</feature>
<protein>
    <recommendedName>
        <fullName evidence="4">DUF1440 domain-containing protein</fullName>
    </recommendedName>
</protein>
<keyword evidence="1" id="KW-0472">Membrane</keyword>
<proteinExistence type="predicted"/>
<name>A0ABU0EVU0_9PSEU</name>
<evidence type="ECO:0000313" key="3">
    <source>
        <dbReference type="Proteomes" id="UP001229651"/>
    </source>
</evidence>
<dbReference type="Proteomes" id="UP001229651">
    <property type="component" value="Unassembled WGS sequence"/>
</dbReference>
<keyword evidence="1" id="KW-0812">Transmembrane</keyword>
<reference evidence="2 3" key="1">
    <citation type="submission" date="2023-07" db="EMBL/GenBank/DDBJ databases">
        <title>Sequencing the genomes of 1000 actinobacteria strains.</title>
        <authorList>
            <person name="Klenk H.-P."/>
        </authorList>
    </citation>
    <scope>NUCLEOTIDE SEQUENCE [LARGE SCALE GENOMIC DNA]</scope>
    <source>
        <strain evidence="2 3">DSM 45805</strain>
    </source>
</reference>
<comment type="caution">
    <text evidence="2">The sequence shown here is derived from an EMBL/GenBank/DDBJ whole genome shotgun (WGS) entry which is preliminary data.</text>
</comment>
<accession>A0ABU0EVU0</accession>
<gene>
    <name evidence="2" type="ORF">FB470_003433</name>
</gene>
<evidence type="ECO:0008006" key="4">
    <source>
        <dbReference type="Google" id="ProtNLM"/>
    </source>
</evidence>
<organism evidence="2 3">
    <name type="scientific">Amycolatopsis thermophila</name>
    <dbReference type="NCBI Taxonomy" id="206084"/>
    <lineage>
        <taxon>Bacteria</taxon>
        <taxon>Bacillati</taxon>
        <taxon>Actinomycetota</taxon>
        <taxon>Actinomycetes</taxon>
        <taxon>Pseudonocardiales</taxon>
        <taxon>Pseudonocardiaceae</taxon>
        <taxon>Amycolatopsis</taxon>
    </lineage>
</organism>
<evidence type="ECO:0000313" key="2">
    <source>
        <dbReference type="EMBL" id="MDQ0379439.1"/>
    </source>
</evidence>
<sequence length="175" mass="18130">MTREVKAVARDPHGYPPEMLNAILRGAAAGAAGATALNATTYADMAVRGRPPSTTPEESVRKIAHALGTRVPGDEQHRQARESGLGALLGLATGTAVGAAYGALHGAGWRPDVLTGGLAATGAALVAANGPMTVLRITDPRKWSLADWLSDLVPHVAYGFVTAATFSATVRKRRR</sequence>
<keyword evidence="3" id="KW-1185">Reference proteome</keyword>
<dbReference type="EMBL" id="JAUSUT010000001">
    <property type="protein sequence ID" value="MDQ0379439.1"/>
    <property type="molecule type" value="Genomic_DNA"/>
</dbReference>